<protein>
    <submittedName>
        <fullName evidence="1">Uncharacterized protein</fullName>
    </submittedName>
</protein>
<evidence type="ECO:0000313" key="2">
    <source>
        <dbReference type="Proteomes" id="UP001055879"/>
    </source>
</evidence>
<gene>
    <name evidence="1" type="ORF">L6452_35811</name>
</gene>
<sequence length="686" mass="77636">MDTISFENDDRANAELYTALSQGEDVKVFEMCRSFRNGPFHILTIHHDTVLHMATYCKRNNLVVALLRSLPETQFENLTWINTGGNTILHEASTNNGTVEAAAEMLLRAPSLLTMTNSGGETPLFRAAQYGKTRVFKFLNGEVKKAIQKGADMQTFLLRNDKATILHISILSQNFELAIMIAKAYPVLVGKKDGDGLTGLQLLACNPSAFDNGVGTNFFKRQIYRHIDPSQEKPSRVPMLQEIRKNKRRCESAKVLARILVENDQSWKATESRSDQGRTKFHKFNITSTTDRGDLPSTPDTPLLLATKHGCTEIVMQILEVYPQAIEHVNIDDERSVLNVAIKYRRTKIIDAIIDMEHPIRRLRGKIDKKGNSLLHMVGVKGKDLRGEDDIRSPALVLRDDLILFERMSNWKELAIMIAKAYPVLVGKKDGDGLTGLQLLACNPSAFDNGVGTNFFKRQIYRHIDPSQEKPSRVPMLQEIQKNKRRCESAKVLARILVENDQSWKATESRSDQGRTKFHKYNIASTTDRGDLPSTPDTPLLLATKHGCTEIVMQILEVYPQAIEHVNIDDERNVLNVAIKYRRTKIIDAIIDMEHPIRRLRGKIDKKGNSLLHMVAIKGKDLRGEDDIRSPALVLRDDLILFERMSNIKEAVWPKRDVIRPQAHFSGSEIRGYTQSRTTVSVNPTY</sequence>
<reference evidence="2" key="1">
    <citation type="journal article" date="2022" name="Mol. Ecol. Resour.">
        <title>The genomes of chicory, endive, great burdock and yacon provide insights into Asteraceae palaeo-polyploidization history and plant inulin production.</title>
        <authorList>
            <person name="Fan W."/>
            <person name="Wang S."/>
            <person name="Wang H."/>
            <person name="Wang A."/>
            <person name="Jiang F."/>
            <person name="Liu H."/>
            <person name="Zhao H."/>
            <person name="Xu D."/>
            <person name="Zhang Y."/>
        </authorList>
    </citation>
    <scope>NUCLEOTIDE SEQUENCE [LARGE SCALE GENOMIC DNA]</scope>
    <source>
        <strain evidence="2">cv. Niubang</strain>
    </source>
</reference>
<dbReference type="EMBL" id="CM042059">
    <property type="protein sequence ID" value="KAI3681029.1"/>
    <property type="molecule type" value="Genomic_DNA"/>
</dbReference>
<dbReference type="Proteomes" id="UP001055879">
    <property type="component" value="Linkage Group LG13"/>
</dbReference>
<comment type="caution">
    <text evidence="1">The sequence shown here is derived from an EMBL/GenBank/DDBJ whole genome shotgun (WGS) entry which is preliminary data.</text>
</comment>
<keyword evidence="2" id="KW-1185">Reference proteome</keyword>
<proteinExistence type="predicted"/>
<evidence type="ECO:0000313" key="1">
    <source>
        <dbReference type="EMBL" id="KAI3681029.1"/>
    </source>
</evidence>
<accession>A0ACB8Y838</accession>
<name>A0ACB8Y838_ARCLA</name>
<reference evidence="1 2" key="2">
    <citation type="journal article" date="2022" name="Mol. Ecol. Resour.">
        <title>The genomes of chicory, endive, great burdock and yacon provide insights into Asteraceae paleo-polyploidization history and plant inulin production.</title>
        <authorList>
            <person name="Fan W."/>
            <person name="Wang S."/>
            <person name="Wang H."/>
            <person name="Wang A."/>
            <person name="Jiang F."/>
            <person name="Liu H."/>
            <person name="Zhao H."/>
            <person name="Xu D."/>
            <person name="Zhang Y."/>
        </authorList>
    </citation>
    <scope>NUCLEOTIDE SEQUENCE [LARGE SCALE GENOMIC DNA]</scope>
    <source>
        <strain evidence="2">cv. Niubang</strain>
    </source>
</reference>
<organism evidence="1 2">
    <name type="scientific">Arctium lappa</name>
    <name type="common">Greater burdock</name>
    <name type="synonym">Lappa major</name>
    <dbReference type="NCBI Taxonomy" id="4217"/>
    <lineage>
        <taxon>Eukaryota</taxon>
        <taxon>Viridiplantae</taxon>
        <taxon>Streptophyta</taxon>
        <taxon>Embryophyta</taxon>
        <taxon>Tracheophyta</taxon>
        <taxon>Spermatophyta</taxon>
        <taxon>Magnoliopsida</taxon>
        <taxon>eudicotyledons</taxon>
        <taxon>Gunneridae</taxon>
        <taxon>Pentapetalae</taxon>
        <taxon>asterids</taxon>
        <taxon>campanulids</taxon>
        <taxon>Asterales</taxon>
        <taxon>Asteraceae</taxon>
        <taxon>Carduoideae</taxon>
        <taxon>Cardueae</taxon>
        <taxon>Arctiinae</taxon>
        <taxon>Arctium</taxon>
    </lineage>
</organism>